<evidence type="ECO:0000313" key="2">
    <source>
        <dbReference type="Proteomes" id="UP001234178"/>
    </source>
</evidence>
<evidence type="ECO:0000313" key="1">
    <source>
        <dbReference type="EMBL" id="KAK4045485.1"/>
    </source>
</evidence>
<dbReference type="Gene3D" id="1.20.1590.10">
    <property type="entry name" value="YP_001051499.1 domain like"/>
    <property type="match status" value="1"/>
</dbReference>
<dbReference type="Pfam" id="PF04222">
    <property type="entry name" value="DUF416"/>
    <property type="match status" value="1"/>
</dbReference>
<organism evidence="1 2">
    <name type="scientific">Daphnia magna</name>
    <dbReference type="NCBI Taxonomy" id="35525"/>
    <lineage>
        <taxon>Eukaryota</taxon>
        <taxon>Metazoa</taxon>
        <taxon>Ecdysozoa</taxon>
        <taxon>Arthropoda</taxon>
        <taxon>Crustacea</taxon>
        <taxon>Branchiopoda</taxon>
        <taxon>Diplostraca</taxon>
        <taxon>Cladocera</taxon>
        <taxon>Anomopoda</taxon>
        <taxon>Daphniidae</taxon>
        <taxon>Daphnia</taxon>
    </lineage>
</organism>
<keyword evidence="2" id="KW-1185">Reference proteome</keyword>
<name>A0ABR0BA80_9CRUS</name>
<gene>
    <name evidence="1" type="ORF">OUZ56_033109</name>
</gene>
<proteinExistence type="predicted"/>
<dbReference type="InterPro" id="IPR007338">
    <property type="entry name" value="DUF416"/>
</dbReference>
<dbReference type="EMBL" id="JAOYFB010000044">
    <property type="protein sequence ID" value="KAK4045485.1"/>
    <property type="molecule type" value="Genomic_DNA"/>
</dbReference>
<dbReference type="Proteomes" id="UP001234178">
    <property type="component" value="Unassembled WGS sequence"/>
</dbReference>
<accession>A0ABR0BA80</accession>
<sequence>MPEMAEETRGALPDLSLGSYSSGTRALSKQIRPIAANLPEMKEACMLEAPYTEDFETMLVSSALDAAIATVHIIEFLETRDRQLAIAVAKLARNSVDLVAQELDAMSPNAPNLEERIRTHVLMQNELYWQERSLAEVASDVDICILESRWRSVPGSLPEINEDNLRSPRAVAMPKRLG</sequence>
<dbReference type="InterPro" id="IPR023381">
    <property type="entry name" value="YP001051499.1-like_dom_sf"/>
</dbReference>
<reference evidence="1 2" key="1">
    <citation type="journal article" date="2023" name="Nucleic Acids Res.">
        <title>The hologenome of Daphnia magna reveals possible DNA methylation and microbiome-mediated evolution of the host genome.</title>
        <authorList>
            <person name="Chaturvedi A."/>
            <person name="Li X."/>
            <person name="Dhandapani V."/>
            <person name="Marshall H."/>
            <person name="Kissane S."/>
            <person name="Cuenca-Cambronero M."/>
            <person name="Asole G."/>
            <person name="Calvet F."/>
            <person name="Ruiz-Romero M."/>
            <person name="Marangio P."/>
            <person name="Guigo R."/>
            <person name="Rago D."/>
            <person name="Mirbahai L."/>
            <person name="Eastwood N."/>
            <person name="Colbourne J.K."/>
            <person name="Zhou J."/>
            <person name="Mallon E."/>
            <person name="Orsini L."/>
        </authorList>
    </citation>
    <scope>NUCLEOTIDE SEQUENCE [LARGE SCALE GENOMIC DNA]</scope>
    <source>
        <strain evidence="1">LRV0_1</strain>
    </source>
</reference>
<protein>
    <submittedName>
        <fullName evidence="1">Uncharacterized protein</fullName>
    </submittedName>
</protein>
<comment type="caution">
    <text evidence="1">The sequence shown here is derived from an EMBL/GenBank/DDBJ whole genome shotgun (WGS) entry which is preliminary data.</text>
</comment>